<evidence type="ECO:0000313" key="3">
    <source>
        <dbReference type="Proteomes" id="UP000694523"/>
    </source>
</evidence>
<dbReference type="GO" id="GO:0070898">
    <property type="term" value="P:RNA polymerase III preinitiation complex assembly"/>
    <property type="evidence" value="ECO:0007669"/>
    <property type="project" value="TreeGrafter"/>
</dbReference>
<proteinExistence type="predicted"/>
<dbReference type="GO" id="GO:0001156">
    <property type="term" value="F:TFIIIC-class transcription factor complex binding"/>
    <property type="evidence" value="ECO:0007669"/>
    <property type="project" value="TreeGrafter"/>
</dbReference>
<feature type="region of interest" description="Disordered" evidence="1">
    <location>
        <begin position="281"/>
        <end position="362"/>
    </location>
</feature>
<feature type="compositionally biased region" description="Acidic residues" evidence="1">
    <location>
        <begin position="344"/>
        <end position="362"/>
    </location>
</feature>
<feature type="region of interest" description="Disordered" evidence="1">
    <location>
        <begin position="1"/>
        <end position="109"/>
    </location>
</feature>
<name>A0A8C6UL49_9GOBI</name>
<feature type="compositionally biased region" description="Polar residues" evidence="1">
    <location>
        <begin position="56"/>
        <end position="74"/>
    </location>
</feature>
<feature type="region of interest" description="Disordered" evidence="1">
    <location>
        <begin position="128"/>
        <end position="168"/>
    </location>
</feature>
<feature type="compositionally biased region" description="Basic and acidic residues" evidence="1">
    <location>
        <begin position="304"/>
        <end position="330"/>
    </location>
</feature>
<sequence>MFRRSRLSIRPNVGIAGRTAGSPQETLINKDQEDDTNTGVETPVSVSDNKSADPPTEQTSGIDQNGEAPSSSAIQRRKRFSVRPKVVPGRPSALPRTAKPPIKPILPTVKSPAPMIDKVETLIEVNSTASHQELQTPKECQPSNESRSSKIDAALPSEGSSKCIDQHGKTQSSLCSQVKEISSKAPVPHSLPDREAIDILEKAKTLVSRTELKAPSQNFSLTQLLNDKSDLLRLEKARKLRQLLKQEMLKEKSKKCMARVKECTLDPAKMTMRDLIHYLPTSNPMSSTVEDSVQENENAIPQSPDRETSPERAQEQEVHPKMLSPGHREATATTSVEGHQAHEEEPEEEAEEAEEAAEDDDALMVPQVKVAEDGSLIIDEESLTVEVQRMKGPNPIQDRDPIFERGSTTTYSSFRKGTHTNLGLLKRPTCSF</sequence>
<keyword evidence="3" id="KW-1185">Reference proteome</keyword>
<reference evidence="2" key="2">
    <citation type="submission" date="2025-09" db="UniProtKB">
        <authorList>
            <consortium name="Ensembl"/>
        </authorList>
    </citation>
    <scope>IDENTIFICATION</scope>
</reference>
<dbReference type="Proteomes" id="UP000694523">
    <property type="component" value="Unplaced"/>
</dbReference>
<dbReference type="PANTHER" id="PTHR22929">
    <property type="entry name" value="RNA POLYMERASE III TRANSCRIPTION INITIATION FACTOR B"/>
    <property type="match status" value="1"/>
</dbReference>
<protein>
    <submittedName>
        <fullName evidence="2">Uncharacterized protein</fullName>
    </submittedName>
</protein>
<evidence type="ECO:0000313" key="2">
    <source>
        <dbReference type="Ensembl" id="ENSNMLP00000034544.1"/>
    </source>
</evidence>
<dbReference type="PANTHER" id="PTHR22929:SF0">
    <property type="entry name" value="TRANSCRIPTION FACTOR TFIIIB COMPONENT B'' HOMOLOG"/>
    <property type="match status" value="1"/>
</dbReference>
<organism evidence="2 3">
    <name type="scientific">Neogobius melanostomus</name>
    <name type="common">round goby</name>
    <dbReference type="NCBI Taxonomy" id="47308"/>
    <lineage>
        <taxon>Eukaryota</taxon>
        <taxon>Metazoa</taxon>
        <taxon>Chordata</taxon>
        <taxon>Craniata</taxon>
        <taxon>Vertebrata</taxon>
        <taxon>Euteleostomi</taxon>
        <taxon>Actinopterygii</taxon>
        <taxon>Neopterygii</taxon>
        <taxon>Teleostei</taxon>
        <taxon>Neoteleostei</taxon>
        <taxon>Acanthomorphata</taxon>
        <taxon>Gobiaria</taxon>
        <taxon>Gobiiformes</taxon>
        <taxon>Gobioidei</taxon>
        <taxon>Gobiidae</taxon>
        <taxon>Benthophilinae</taxon>
        <taxon>Neogobiini</taxon>
        <taxon>Neogobius</taxon>
    </lineage>
</organism>
<dbReference type="Ensembl" id="ENSNMLT00000038483.1">
    <property type="protein sequence ID" value="ENSNMLP00000034544.1"/>
    <property type="gene ID" value="ENSNMLG00000021491.1"/>
</dbReference>
<dbReference type="AlphaFoldDB" id="A0A8C6UL49"/>
<reference evidence="2" key="1">
    <citation type="submission" date="2025-08" db="UniProtKB">
        <authorList>
            <consortium name="Ensembl"/>
        </authorList>
    </citation>
    <scope>IDENTIFICATION</scope>
</reference>
<dbReference type="GO" id="GO:0000126">
    <property type="term" value="C:transcription factor TFIIIB complex"/>
    <property type="evidence" value="ECO:0007669"/>
    <property type="project" value="TreeGrafter"/>
</dbReference>
<accession>A0A8C6UL49</accession>
<evidence type="ECO:0000256" key="1">
    <source>
        <dbReference type="SAM" id="MobiDB-lite"/>
    </source>
</evidence>
<feature type="compositionally biased region" description="Polar residues" evidence="1">
    <location>
        <begin position="37"/>
        <end position="49"/>
    </location>
</feature>
<feature type="compositionally biased region" description="Polar residues" evidence="1">
    <location>
        <begin position="281"/>
        <end position="301"/>
    </location>
</feature>